<dbReference type="InterPro" id="IPR050138">
    <property type="entry name" value="DHOase/Allantoinase_Hydrolase"/>
</dbReference>
<dbReference type="InterPro" id="IPR032466">
    <property type="entry name" value="Metal_Hydrolase"/>
</dbReference>
<evidence type="ECO:0000256" key="3">
    <source>
        <dbReference type="ARBA" id="ARBA00022975"/>
    </source>
</evidence>
<dbReference type="Gene3D" id="3.20.20.140">
    <property type="entry name" value="Metal-dependent hydrolases"/>
    <property type="match status" value="1"/>
</dbReference>
<dbReference type="GO" id="GO:0005737">
    <property type="term" value="C:cytoplasm"/>
    <property type="evidence" value="ECO:0007669"/>
    <property type="project" value="TreeGrafter"/>
</dbReference>
<sequence length="274" mass="28306">DDFAETIADGAAAAVAGGFTTVCAMPNTTPPLDSADAIAWYVARAREANLARVLPVGCMTRGRRGRIMANLAAMRDAGACAFSDDGSDVADDEVFEQVLREAARIEMPVFCHCENAALAAGGVIHDSPLATALGLPGLSRDAEDVAVARACETASRTGCRVHIQHVSTEGAAQTVRRAKADVAPVTAEATPHHLTLTVDALAGRNAVFKVNPPLRSAHDTGAVLAAVRDGTIDCLATDHAPHTAEAKARRLGDAAFGMIGLESALGVYATTLVE</sequence>
<dbReference type="PANTHER" id="PTHR43668:SF2">
    <property type="entry name" value="ALLANTOINASE"/>
    <property type="match status" value="1"/>
</dbReference>
<dbReference type="Pfam" id="PF12890">
    <property type="entry name" value="DHOase"/>
    <property type="match status" value="1"/>
</dbReference>
<dbReference type="InterPro" id="IPR004722">
    <property type="entry name" value="DHOase"/>
</dbReference>
<accession>X1CY74</accession>
<comment type="caution">
    <text evidence="5">The sequence shown here is derived from an EMBL/GenBank/DDBJ whole genome shotgun (WGS) entry which is preliminary data.</text>
</comment>
<dbReference type="AlphaFoldDB" id="X1CY74"/>
<reference evidence="5" key="1">
    <citation type="journal article" date="2014" name="Front. Microbiol.">
        <title>High frequency of phylogenetically diverse reductive dehalogenase-homologous genes in deep subseafloor sedimentary metagenomes.</title>
        <authorList>
            <person name="Kawai M."/>
            <person name="Futagami T."/>
            <person name="Toyoda A."/>
            <person name="Takaki Y."/>
            <person name="Nishi S."/>
            <person name="Hori S."/>
            <person name="Arai W."/>
            <person name="Tsubouchi T."/>
            <person name="Morono Y."/>
            <person name="Uchiyama I."/>
            <person name="Ito T."/>
            <person name="Fujiyama A."/>
            <person name="Inagaki F."/>
            <person name="Takami H."/>
        </authorList>
    </citation>
    <scope>NUCLEOTIDE SEQUENCE</scope>
    <source>
        <strain evidence="5">Expedition CK06-06</strain>
    </source>
</reference>
<evidence type="ECO:0000313" key="5">
    <source>
        <dbReference type="EMBL" id="GAG97882.1"/>
    </source>
</evidence>
<dbReference type="PROSITE" id="PS00483">
    <property type="entry name" value="DIHYDROOROTASE_2"/>
    <property type="match status" value="1"/>
</dbReference>
<dbReference type="InterPro" id="IPR002195">
    <property type="entry name" value="Dihydroorotase_CS"/>
</dbReference>
<protein>
    <recommendedName>
        <fullName evidence="4">Dihydroorotase catalytic domain-containing protein</fullName>
    </recommendedName>
</protein>
<dbReference type="GO" id="GO:0006221">
    <property type="term" value="P:pyrimidine nucleotide biosynthetic process"/>
    <property type="evidence" value="ECO:0007669"/>
    <property type="project" value="UniProtKB-KW"/>
</dbReference>
<dbReference type="PANTHER" id="PTHR43668">
    <property type="entry name" value="ALLANTOINASE"/>
    <property type="match status" value="1"/>
</dbReference>
<feature type="domain" description="Dihydroorotase catalytic" evidence="4">
    <location>
        <begin position="5"/>
        <end position="169"/>
    </location>
</feature>
<name>X1CY74_9ZZZZ</name>
<dbReference type="GO" id="GO:0004151">
    <property type="term" value="F:dihydroorotase activity"/>
    <property type="evidence" value="ECO:0007669"/>
    <property type="project" value="InterPro"/>
</dbReference>
<keyword evidence="2" id="KW-0378">Hydrolase</keyword>
<feature type="non-terminal residue" evidence="5">
    <location>
        <position position="1"/>
    </location>
</feature>
<evidence type="ECO:0000256" key="1">
    <source>
        <dbReference type="ARBA" id="ARBA00022723"/>
    </source>
</evidence>
<dbReference type="GO" id="GO:0046872">
    <property type="term" value="F:metal ion binding"/>
    <property type="evidence" value="ECO:0007669"/>
    <property type="project" value="UniProtKB-KW"/>
</dbReference>
<keyword evidence="3" id="KW-0665">Pyrimidine biosynthesis</keyword>
<proteinExistence type="predicted"/>
<dbReference type="CDD" id="cd01317">
    <property type="entry name" value="DHOase_IIa"/>
    <property type="match status" value="1"/>
</dbReference>
<dbReference type="EMBL" id="BART01027836">
    <property type="protein sequence ID" value="GAG97882.1"/>
    <property type="molecule type" value="Genomic_DNA"/>
</dbReference>
<organism evidence="5">
    <name type="scientific">marine sediment metagenome</name>
    <dbReference type="NCBI Taxonomy" id="412755"/>
    <lineage>
        <taxon>unclassified sequences</taxon>
        <taxon>metagenomes</taxon>
        <taxon>ecological metagenomes</taxon>
    </lineage>
</organism>
<feature type="non-terminal residue" evidence="5">
    <location>
        <position position="274"/>
    </location>
</feature>
<dbReference type="GO" id="GO:0004038">
    <property type="term" value="F:allantoinase activity"/>
    <property type="evidence" value="ECO:0007669"/>
    <property type="project" value="TreeGrafter"/>
</dbReference>
<keyword evidence="1" id="KW-0479">Metal-binding</keyword>
<evidence type="ECO:0000256" key="2">
    <source>
        <dbReference type="ARBA" id="ARBA00022801"/>
    </source>
</evidence>
<dbReference type="GO" id="GO:0006145">
    <property type="term" value="P:purine nucleobase catabolic process"/>
    <property type="evidence" value="ECO:0007669"/>
    <property type="project" value="TreeGrafter"/>
</dbReference>
<dbReference type="InterPro" id="IPR024403">
    <property type="entry name" value="DHOase_cat"/>
</dbReference>
<evidence type="ECO:0000259" key="4">
    <source>
        <dbReference type="Pfam" id="PF12890"/>
    </source>
</evidence>
<gene>
    <name evidence="5" type="ORF">S01H4_49239</name>
</gene>
<dbReference type="SUPFAM" id="SSF51556">
    <property type="entry name" value="Metallo-dependent hydrolases"/>
    <property type="match status" value="1"/>
</dbReference>